<feature type="transmembrane region" description="Helical" evidence="11">
    <location>
        <begin position="165"/>
        <end position="190"/>
    </location>
</feature>
<evidence type="ECO:0000256" key="6">
    <source>
        <dbReference type="ARBA" id="ARBA00022692"/>
    </source>
</evidence>
<dbReference type="AlphaFoldDB" id="A0AAN8M8Y5"/>
<evidence type="ECO:0000256" key="1">
    <source>
        <dbReference type="ARBA" id="ARBA00004435"/>
    </source>
</evidence>
<keyword evidence="7" id="KW-0965">Cell junction</keyword>
<dbReference type="PRINTS" id="PR01077">
    <property type="entry name" value="CLAUDIN"/>
</dbReference>
<comment type="caution">
    <text evidence="12">The sequence shown here is derived from an EMBL/GenBank/DDBJ whole genome shotgun (WGS) entry which is preliminary data.</text>
</comment>
<evidence type="ECO:0000313" key="13">
    <source>
        <dbReference type="Proteomes" id="UP001356427"/>
    </source>
</evidence>
<evidence type="ECO:0008006" key="14">
    <source>
        <dbReference type="Google" id="ProtNLM"/>
    </source>
</evidence>
<evidence type="ECO:0000256" key="4">
    <source>
        <dbReference type="ARBA" id="ARBA00022427"/>
    </source>
</evidence>
<feature type="transmembrane region" description="Helical" evidence="11">
    <location>
        <begin position="218"/>
        <end position="242"/>
    </location>
</feature>
<evidence type="ECO:0000256" key="3">
    <source>
        <dbReference type="ARBA" id="ARBA00008295"/>
    </source>
</evidence>
<keyword evidence="5" id="KW-1003">Cell membrane</keyword>
<dbReference type="Pfam" id="PF13903">
    <property type="entry name" value="Claudin_2"/>
    <property type="match status" value="1"/>
</dbReference>
<dbReference type="GO" id="GO:0005886">
    <property type="term" value="C:plasma membrane"/>
    <property type="evidence" value="ECO:0007669"/>
    <property type="project" value="UniProtKB-SubCell"/>
</dbReference>
<protein>
    <recommendedName>
        <fullName evidence="14">Claudin-34-like</fullName>
    </recommendedName>
</protein>
<organism evidence="12 13">
    <name type="scientific">Coregonus suidteri</name>
    <dbReference type="NCBI Taxonomy" id="861788"/>
    <lineage>
        <taxon>Eukaryota</taxon>
        <taxon>Metazoa</taxon>
        <taxon>Chordata</taxon>
        <taxon>Craniata</taxon>
        <taxon>Vertebrata</taxon>
        <taxon>Euteleostomi</taxon>
        <taxon>Actinopterygii</taxon>
        <taxon>Neopterygii</taxon>
        <taxon>Teleostei</taxon>
        <taxon>Protacanthopterygii</taxon>
        <taxon>Salmoniformes</taxon>
        <taxon>Salmonidae</taxon>
        <taxon>Coregoninae</taxon>
        <taxon>Coregonus</taxon>
    </lineage>
</organism>
<keyword evidence="13" id="KW-1185">Reference proteome</keyword>
<sequence length="299" mass="32581">MAGPVHCLLICSSHHHNPVRTNREGSRCFVFQVRLSQCYDMTYLVHTAHPQFVSLWLSAVGWVLTAVTLGLIQWRVWHVADLTFITSGVAWVGIWRVCFNSHTLVTSKFRVMYCQSMALSDGFTPPEVATAQVLVLLALILGCCGNAAAVYALRNVYFGLEKQTPIRCAFTMAGTLCLLSAVCSLIPLLWNLNSVVTNQTIAFPPNFHMPPAPVTQSAGAGIGVGIIGSFMVIISGVIFISYRFPVKIGPRVEPSRPEARHFDGSSVGTLSPGSVGHSRDSLSKSQARDNPAFHSDEHL</sequence>
<evidence type="ECO:0000256" key="11">
    <source>
        <dbReference type="SAM" id="Phobius"/>
    </source>
</evidence>
<evidence type="ECO:0000256" key="7">
    <source>
        <dbReference type="ARBA" id="ARBA00022949"/>
    </source>
</evidence>
<dbReference type="Proteomes" id="UP001356427">
    <property type="component" value="Unassembled WGS sequence"/>
</dbReference>
<keyword evidence="6 11" id="KW-0812">Transmembrane</keyword>
<proteinExistence type="inferred from homology"/>
<evidence type="ECO:0000313" key="12">
    <source>
        <dbReference type="EMBL" id="KAK6325214.1"/>
    </source>
</evidence>
<feature type="transmembrane region" description="Helical" evidence="11">
    <location>
        <begin position="53"/>
        <end position="72"/>
    </location>
</feature>
<dbReference type="PANTHER" id="PTHR12002">
    <property type="entry name" value="CLAUDIN"/>
    <property type="match status" value="1"/>
</dbReference>
<evidence type="ECO:0000256" key="8">
    <source>
        <dbReference type="ARBA" id="ARBA00022989"/>
    </source>
</evidence>
<dbReference type="Gene3D" id="1.20.140.150">
    <property type="match status" value="1"/>
</dbReference>
<dbReference type="InterPro" id="IPR006187">
    <property type="entry name" value="Claudin"/>
</dbReference>
<accession>A0AAN8M8Y5</accession>
<gene>
    <name evidence="12" type="ORF">J4Q44_G00045560</name>
</gene>
<feature type="transmembrane region" description="Helical" evidence="11">
    <location>
        <begin position="129"/>
        <end position="153"/>
    </location>
</feature>
<evidence type="ECO:0000256" key="10">
    <source>
        <dbReference type="SAM" id="MobiDB-lite"/>
    </source>
</evidence>
<comment type="subcellular location">
    <subcellularLocation>
        <location evidence="1">Cell junction</location>
        <location evidence="1">Tight junction</location>
    </subcellularLocation>
    <subcellularLocation>
        <location evidence="2">Cell membrane</location>
        <topology evidence="2">Multi-pass membrane protein</topology>
    </subcellularLocation>
</comment>
<feature type="region of interest" description="Disordered" evidence="10">
    <location>
        <begin position="255"/>
        <end position="299"/>
    </location>
</feature>
<keyword evidence="8 11" id="KW-1133">Transmembrane helix</keyword>
<dbReference type="GO" id="GO:0005923">
    <property type="term" value="C:bicellular tight junction"/>
    <property type="evidence" value="ECO:0007669"/>
    <property type="project" value="UniProtKB-SubCell"/>
</dbReference>
<keyword evidence="9 11" id="KW-0472">Membrane</keyword>
<name>A0AAN8M8Y5_9TELE</name>
<evidence type="ECO:0000256" key="5">
    <source>
        <dbReference type="ARBA" id="ARBA00022475"/>
    </source>
</evidence>
<comment type="similarity">
    <text evidence="3">Belongs to the claudin family.</text>
</comment>
<evidence type="ECO:0000256" key="9">
    <source>
        <dbReference type="ARBA" id="ARBA00023136"/>
    </source>
</evidence>
<dbReference type="GO" id="GO:0005198">
    <property type="term" value="F:structural molecule activity"/>
    <property type="evidence" value="ECO:0007669"/>
    <property type="project" value="InterPro"/>
</dbReference>
<evidence type="ECO:0000256" key="2">
    <source>
        <dbReference type="ARBA" id="ARBA00004651"/>
    </source>
</evidence>
<dbReference type="EMBL" id="JAGTTL010000003">
    <property type="protein sequence ID" value="KAK6325214.1"/>
    <property type="molecule type" value="Genomic_DNA"/>
</dbReference>
<keyword evidence="4" id="KW-0796">Tight junction</keyword>
<dbReference type="InterPro" id="IPR004031">
    <property type="entry name" value="PMP22/EMP/MP20/Claudin"/>
</dbReference>
<reference evidence="12 13" key="1">
    <citation type="submission" date="2021-04" db="EMBL/GenBank/DDBJ databases">
        <authorList>
            <person name="De Guttry C."/>
            <person name="Zahm M."/>
            <person name="Klopp C."/>
            <person name="Cabau C."/>
            <person name="Louis A."/>
            <person name="Berthelot C."/>
            <person name="Parey E."/>
            <person name="Roest Crollius H."/>
            <person name="Montfort J."/>
            <person name="Robinson-Rechavi M."/>
            <person name="Bucao C."/>
            <person name="Bouchez O."/>
            <person name="Gislard M."/>
            <person name="Lluch J."/>
            <person name="Milhes M."/>
            <person name="Lampietro C."/>
            <person name="Lopez Roques C."/>
            <person name="Donnadieu C."/>
            <person name="Braasch I."/>
            <person name="Desvignes T."/>
            <person name="Postlethwait J."/>
            <person name="Bobe J."/>
            <person name="Wedekind C."/>
            <person name="Guiguen Y."/>
        </authorList>
    </citation>
    <scope>NUCLEOTIDE SEQUENCE [LARGE SCALE GENOMIC DNA]</scope>
    <source>
        <strain evidence="12">Cs_M1</strain>
        <tissue evidence="12">Blood</tissue>
    </source>
</reference>